<feature type="compositionally biased region" description="Low complexity" evidence="1">
    <location>
        <begin position="647"/>
        <end position="664"/>
    </location>
</feature>
<feature type="region of interest" description="Disordered" evidence="1">
    <location>
        <begin position="739"/>
        <end position="765"/>
    </location>
</feature>
<proteinExistence type="predicted"/>
<dbReference type="EMBL" id="SGPM01000003">
    <property type="protein sequence ID" value="THH33825.1"/>
    <property type="molecule type" value="Genomic_DNA"/>
</dbReference>
<evidence type="ECO:0000313" key="2">
    <source>
        <dbReference type="EMBL" id="THH33825.1"/>
    </source>
</evidence>
<feature type="compositionally biased region" description="Pro residues" evidence="1">
    <location>
        <begin position="746"/>
        <end position="755"/>
    </location>
</feature>
<dbReference type="OrthoDB" id="27934at2759"/>
<feature type="region of interest" description="Disordered" evidence="1">
    <location>
        <begin position="778"/>
        <end position="828"/>
    </location>
</feature>
<evidence type="ECO:0000313" key="3">
    <source>
        <dbReference type="Proteomes" id="UP000308730"/>
    </source>
</evidence>
<dbReference type="Gene3D" id="6.10.140.1020">
    <property type="match status" value="1"/>
</dbReference>
<accession>A0A4S4N5U1</accession>
<reference evidence="2 3" key="1">
    <citation type="submission" date="2019-02" db="EMBL/GenBank/DDBJ databases">
        <title>Genome sequencing of the rare red list fungi Antrodiella citrinella (Flaviporus citrinellus).</title>
        <authorList>
            <person name="Buettner E."/>
            <person name="Kellner H."/>
        </authorList>
    </citation>
    <scope>NUCLEOTIDE SEQUENCE [LARGE SCALE GENOMIC DNA]</scope>
    <source>
        <strain evidence="2 3">DSM 108506</strain>
    </source>
</reference>
<evidence type="ECO:0000256" key="1">
    <source>
        <dbReference type="SAM" id="MobiDB-lite"/>
    </source>
</evidence>
<keyword evidence="3" id="KW-1185">Reference proteome</keyword>
<feature type="region of interest" description="Disordered" evidence="1">
    <location>
        <begin position="647"/>
        <end position="685"/>
    </location>
</feature>
<gene>
    <name evidence="2" type="ORF">EUX98_g377</name>
</gene>
<sequence length="1020" mass="109199">MSYPPIIYPIVGASETLPREDDASRGFPAPLEDAPQTQEATLRAVDFLKNICNNATGSVADLQDIQVGRITIADAQSISWVVVPAIPATPGYDAIVSHTPEQSVPEMSSPQGSEISLNDVNLITQEHVSCSKDGVDIANDFAAPCLTSYETDDIDVDATDNEENEESCISSQLLPLVTDKPPVAYAEEDLQAAPLAVDLLSPSDPPESNLTDVIEDSPSQWDAGSLDTTHTVEDLSHSLDATIFSIKNPSYQLADTTSPRPKDINNNDKDWSMDCEISETRATPEVDLISEDIPGDNVPSEILYILSPSLSSRNGDDFPLSLTAPGAAGVGDLSEATDFASTGDIVTMSTTTSRPKAADLMLPCATMDGVEVTIESEFKPTGDLETAPHGTLQLNLSPSRSGPADSISFGNAVFPEEPMSQNMASTSIQVADAGGFCEVTDLASTEDITTFSTTPEETADRMLPSRTMDGEAMPTDSDSELADDLDSAPLDALQLNLSGPAEPTSQIMVSISTPAADAGDLCEATEFDGTENVAMLLTTSADENANPVLSVAPMDDSDATTQLVPESTEDIGLVQPDDTLQRDLSACISEPIDAILPELLTGQDEPTPQGVIPSFLTCDIKESYEDTQVEEEDEDELAALQLSQVLSSSPLPSSSPPRIFSSSPTKWDEPSSPPTSSPPDCDDTKYLLAEDDKEASMVTPEVDVEAAADSDLLCSQDAKVEIPPDEMAVDSVKTVVKRAKLDTPLSSPPRPPNPKRPTFASQDKQYKKLATVFRSPLIADGSPLMRKDGVYSSAQSNGSPVSRTPRSNNVDVQTQLKDEKADMNPASKDYTANAAKQFKSPLVLQLSDKVQAPSDSSSSVAPVHSASTMQSLMAQVQKLKQAIKIRKESDGKVDNLDELVKKWKRVGREVAWEVWGYVKDIEPEVGGGLSAPSAFGERKRGYDSAWGEGGDAKRVKHEHWGWDRDDGKEGSKEVEDDPMNADVEEVPSVEHSLGTMLRYMGIAPETLGWNDAEGDFVGEV</sequence>
<feature type="compositionally biased region" description="Basic and acidic residues" evidence="1">
    <location>
        <begin position="957"/>
        <end position="973"/>
    </location>
</feature>
<feature type="compositionally biased region" description="Polar residues" evidence="1">
    <location>
        <begin position="792"/>
        <end position="815"/>
    </location>
</feature>
<comment type="caution">
    <text evidence="2">The sequence shown here is derived from an EMBL/GenBank/DDBJ whole genome shotgun (WGS) entry which is preliminary data.</text>
</comment>
<organism evidence="2 3">
    <name type="scientific">Antrodiella citrinella</name>
    <dbReference type="NCBI Taxonomy" id="2447956"/>
    <lineage>
        <taxon>Eukaryota</taxon>
        <taxon>Fungi</taxon>
        <taxon>Dikarya</taxon>
        <taxon>Basidiomycota</taxon>
        <taxon>Agaricomycotina</taxon>
        <taxon>Agaricomycetes</taxon>
        <taxon>Polyporales</taxon>
        <taxon>Steccherinaceae</taxon>
        <taxon>Antrodiella</taxon>
    </lineage>
</organism>
<dbReference type="Proteomes" id="UP000308730">
    <property type="component" value="Unassembled WGS sequence"/>
</dbReference>
<protein>
    <submittedName>
        <fullName evidence="2">Uncharacterized protein</fullName>
    </submittedName>
</protein>
<name>A0A4S4N5U1_9APHY</name>
<feature type="region of interest" description="Disordered" evidence="1">
    <location>
        <begin position="957"/>
        <end position="980"/>
    </location>
</feature>
<dbReference type="AlphaFoldDB" id="A0A4S4N5U1"/>